<dbReference type="InterPro" id="IPR036873">
    <property type="entry name" value="Rhodanese-like_dom_sf"/>
</dbReference>
<dbReference type="GO" id="GO:0005829">
    <property type="term" value="C:cytosol"/>
    <property type="evidence" value="ECO:0007669"/>
    <property type="project" value="TreeGrafter"/>
</dbReference>
<protein>
    <recommendedName>
        <fullName evidence="9">Molybdopterin-synthase adenylyltransferase</fullName>
        <ecNumber evidence="8">2.7.7.80</ecNumber>
    </recommendedName>
    <alternativeName>
        <fullName evidence="12">MoaD protein adenylase</fullName>
    </alternativeName>
    <alternativeName>
        <fullName evidence="10">Molybdopterin-converting factor subunit 1 adenylase</fullName>
    </alternativeName>
    <alternativeName>
        <fullName evidence="11">Sulfur carrier protein MoaD adenylyltransferase</fullName>
    </alternativeName>
</protein>
<dbReference type="RefSeq" id="WP_166522344.1">
    <property type="nucleotide sequence ID" value="NZ_JAAABI010000001.1"/>
</dbReference>
<keyword evidence="3" id="KW-0547">Nucleotide-binding</keyword>
<dbReference type="FunFam" id="3.40.50.720:FF:000033">
    <property type="entry name" value="Adenylyltransferase and sulfurtransferase MOCS3"/>
    <property type="match status" value="1"/>
</dbReference>
<dbReference type="EC" id="2.7.7.80" evidence="8"/>
<sequence length="354" mass="39688">MDARYARQIQLKDFGPEAQKKLARSRVLVVGLGGLGLPVLQYLNAMGVGTLGLMDQDSVELHNLQRQVLYSEVDVGRMKLEAAHEKLMAQNTKTTFRLHDSFLVRDNALDVIRDYDIVVDATDNFPTRYLINDACVILNKPFIYGALHGFEGHVSVFNHKTGPTYRCLYPNMPSFDEVPNCDENGVLGVLPGIIGTLQALETVKLITGMGEVLSGKLLVFDGLQQRFTKIGFNTNPKNKKIKGLQEHYDPLDCRVVASISAEDFQSIREQEKIQLIDVRTPDEFEGRHLEEALNIPLDALKSLPKNFKTNRKIFVICESGKRSERAIRQLQKDCPDLNLCNVAGGMLKMKTLCP</sequence>
<reference evidence="14" key="1">
    <citation type="submission" date="2020-01" db="EMBL/GenBank/DDBJ databases">
        <title>Muricauda ochracea sp. nov., isolated from a tidal flat of Garorim bay in Korea.</title>
        <authorList>
            <person name="Kim D."/>
            <person name="Yoo Y."/>
            <person name="Kim J.-J."/>
        </authorList>
    </citation>
    <scope>NUCLEOTIDE SEQUENCE</scope>
    <source>
        <strain evidence="14">JGD-17</strain>
    </source>
</reference>
<dbReference type="GO" id="GO:0061605">
    <property type="term" value="F:molybdopterin-synthase adenylyltransferase activity"/>
    <property type="evidence" value="ECO:0007669"/>
    <property type="project" value="UniProtKB-EC"/>
</dbReference>
<dbReference type="InterPro" id="IPR001763">
    <property type="entry name" value="Rhodanese-like_dom"/>
</dbReference>
<comment type="function">
    <text evidence="6">Catalyzes the adenylation by ATP of the carboxyl group of the C-terminal glycine of sulfur carrier protein MoaD.</text>
</comment>
<comment type="subunit">
    <text evidence="7">Homodimer. Forms a stable heterotetrameric complex of 2 MoeB and 2 MoaD during adenylation of MoaD.</text>
</comment>
<evidence type="ECO:0000256" key="2">
    <source>
        <dbReference type="ARBA" id="ARBA00022679"/>
    </source>
</evidence>
<dbReference type="Gene3D" id="3.40.250.10">
    <property type="entry name" value="Rhodanese-like domain"/>
    <property type="match status" value="1"/>
</dbReference>
<comment type="similarity">
    <text evidence="1">Belongs to the HesA/MoeB/ThiF family.</text>
</comment>
<dbReference type="PROSITE" id="PS50206">
    <property type="entry name" value="RHODANESE_3"/>
    <property type="match status" value="1"/>
</dbReference>
<dbReference type="Pfam" id="PF00581">
    <property type="entry name" value="Rhodanese"/>
    <property type="match status" value="1"/>
</dbReference>
<comment type="caution">
    <text evidence="14">The sequence shown here is derived from an EMBL/GenBank/DDBJ whole genome shotgun (WGS) entry which is preliminary data.</text>
</comment>
<dbReference type="Gene3D" id="3.40.50.720">
    <property type="entry name" value="NAD(P)-binding Rossmann-like Domain"/>
    <property type="match status" value="1"/>
</dbReference>
<evidence type="ECO:0000256" key="7">
    <source>
        <dbReference type="ARBA" id="ARBA00063809"/>
    </source>
</evidence>
<proteinExistence type="inferred from homology"/>
<feature type="domain" description="Rhodanese" evidence="13">
    <location>
        <begin position="269"/>
        <end position="354"/>
    </location>
</feature>
<evidence type="ECO:0000256" key="10">
    <source>
        <dbReference type="ARBA" id="ARBA00075110"/>
    </source>
</evidence>
<dbReference type="GO" id="GO:0005524">
    <property type="term" value="F:ATP binding"/>
    <property type="evidence" value="ECO:0007669"/>
    <property type="project" value="UniProtKB-KW"/>
</dbReference>
<dbReference type="PANTHER" id="PTHR10953:SF102">
    <property type="entry name" value="ADENYLYLTRANSFERASE AND SULFURTRANSFERASE MOCS3"/>
    <property type="match status" value="1"/>
</dbReference>
<dbReference type="PANTHER" id="PTHR10953">
    <property type="entry name" value="UBIQUITIN-ACTIVATING ENZYME E1"/>
    <property type="match status" value="1"/>
</dbReference>
<evidence type="ECO:0000256" key="11">
    <source>
        <dbReference type="ARBA" id="ARBA00075328"/>
    </source>
</evidence>
<dbReference type="CDD" id="cd00158">
    <property type="entry name" value="RHOD"/>
    <property type="match status" value="1"/>
</dbReference>
<dbReference type="EMBL" id="JAAABI010000001">
    <property type="protein sequence ID" value="NAY90953.1"/>
    <property type="molecule type" value="Genomic_DNA"/>
</dbReference>
<evidence type="ECO:0000256" key="12">
    <source>
        <dbReference type="ARBA" id="ARBA00078531"/>
    </source>
</evidence>
<evidence type="ECO:0000256" key="6">
    <source>
        <dbReference type="ARBA" id="ARBA00055169"/>
    </source>
</evidence>
<evidence type="ECO:0000256" key="9">
    <source>
        <dbReference type="ARBA" id="ARBA00073635"/>
    </source>
</evidence>
<evidence type="ECO:0000256" key="8">
    <source>
        <dbReference type="ARBA" id="ARBA00066884"/>
    </source>
</evidence>
<dbReference type="AlphaFoldDB" id="A0A964WWN2"/>
<dbReference type="Proteomes" id="UP000667650">
    <property type="component" value="Unassembled WGS sequence"/>
</dbReference>
<organism evidence="14 15">
    <name type="scientific">Flagellimonas ochracea</name>
    <dbReference type="NCBI Taxonomy" id="2696472"/>
    <lineage>
        <taxon>Bacteria</taxon>
        <taxon>Pseudomonadati</taxon>
        <taxon>Bacteroidota</taxon>
        <taxon>Flavobacteriia</taxon>
        <taxon>Flavobacteriales</taxon>
        <taxon>Flavobacteriaceae</taxon>
        <taxon>Flagellimonas</taxon>
    </lineage>
</organism>
<comment type="catalytic activity">
    <reaction evidence="5">
        <text>[molybdopterin-synthase sulfur-carrier protein]-C-terminal Gly-Gly + ATP + H(+) = [molybdopterin-synthase sulfur-carrier protein]-C-terminal Gly-Gly-AMP + diphosphate</text>
        <dbReference type="Rhea" id="RHEA:43616"/>
        <dbReference type="Rhea" id="RHEA-COMP:12159"/>
        <dbReference type="Rhea" id="RHEA-COMP:12202"/>
        <dbReference type="ChEBI" id="CHEBI:15378"/>
        <dbReference type="ChEBI" id="CHEBI:30616"/>
        <dbReference type="ChEBI" id="CHEBI:33019"/>
        <dbReference type="ChEBI" id="CHEBI:90618"/>
        <dbReference type="ChEBI" id="CHEBI:90778"/>
        <dbReference type="EC" id="2.7.7.80"/>
    </reaction>
</comment>
<keyword evidence="2" id="KW-0808">Transferase</keyword>
<evidence type="ECO:0000256" key="3">
    <source>
        <dbReference type="ARBA" id="ARBA00022741"/>
    </source>
</evidence>
<gene>
    <name evidence="14" type="ORF">GTQ34_03390</name>
</gene>
<dbReference type="GO" id="GO:0004792">
    <property type="term" value="F:thiosulfate-cyanide sulfurtransferase activity"/>
    <property type="evidence" value="ECO:0007669"/>
    <property type="project" value="TreeGrafter"/>
</dbReference>
<dbReference type="Pfam" id="PF00899">
    <property type="entry name" value="ThiF"/>
    <property type="match status" value="1"/>
</dbReference>
<evidence type="ECO:0000313" key="15">
    <source>
        <dbReference type="Proteomes" id="UP000667650"/>
    </source>
</evidence>
<dbReference type="SMART" id="SM00450">
    <property type="entry name" value="RHOD"/>
    <property type="match status" value="1"/>
</dbReference>
<accession>A0A964WWN2</accession>
<keyword evidence="4" id="KW-0067">ATP-binding</keyword>
<dbReference type="GO" id="GO:0008641">
    <property type="term" value="F:ubiquitin-like modifier activating enzyme activity"/>
    <property type="evidence" value="ECO:0007669"/>
    <property type="project" value="InterPro"/>
</dbReference>
<evidence type="ECO:0000256" key="1">
    <source>
        <dbReference type="ARBA" id="ARBA00009919"/>
    </source>
</evidence>
<keyword evidence="15" id="KW-1185">Reference proteome</keyword>
<dbReference type="InterPro" id="IPR000594">
    <property type="entry name" value="ThiF_NAD_FAD-bd"/>
</dbReference>
<evidence type="ECO:0000256" key="5">
    <source>
        <dbReference type="ARBA" id="ARBA00052218"/>
    </source>
</evidence>
<dbReference type="SUPFAM" id="SSF69572">
    <property type="entry name" value="Activating enzymes of the ubiquitin-like proteins"/>
    <property type="match status" value="1"/>
</dbReference>
<dbReference type="InterPro" id="IPR035985">
    <property type="entry name" value="Ubiquitin-activating_enz"/>
</dbReference>
<name>A0A964WWN2_9FLAO</name>
<dbReference type="CDD" id="cd00757">
    <property type="entry name" value="ThiF_MoeB_HesA_family"/>
    <property type="match status" value="1"/>
</dbReference>
<evidence type="ECO:0000256" key="4">
    <source>
        <dbReference type="ARBA" id="ARBA00022840"/>
    </source>
</evidence>
<evidence type="ECO:0000313" key="14">
    <source>
        <dbReference type="EMBL" id="NAY90953.1"/>
    </source>
</evidence>
<dbReference type="InterPro" id="IPR045886">
    <property type="entry name" value="ThiF/MoeB/HesA"/>
</dbReference>
<evidence type="ECO:0000259" key="13">
    <source>
        <dbReference type="PROSITE" id="PS50206"/>
    </source>
</evidence>
<dbReference type="GO" id="GO:0008146">
    <property type="term" value="F:sulfotransferase activity"/>
    <property type="evidence" value="ECO:0007669"/>
    <property type="project" value="TreeGrafter"/>
</dbReference>